<gene>
    <name evidence="5" type="ORF">CGW93_04535</name>
</gene>
<dbReference type="PANTHER" id="PTHR21098">
    <property type="entry name" value="RIBOFLAVIN SYNTHASE ALPHA CHAIN"/>
    <property type="match status" value="1"/>
</dbReference>
<protein>
    <recommendedName>
        <fullName evidence="2">Riboflavin synthase</fullName>
        <ecNumber evidence="2">2.5.1.9</ecNumber>
    </recommendedName>
</protein>
<evidence type="ECO:0000256" key="2">
    <source>
        <dbReference type="NCBIfam" id="TIGR00187"/>
    </source>
</evidence>
<dbReference type="Proteomes" id="UP000216312">
    <property type="component" value="Unassembled WGS sequence"/>
</dbReference>
<organism evidence="5 6">
    <name type="scientific">candidate division WOR-3 bacterium 4484_18</name>
    <dbReference type="NCBI Taxonomy" id="2020626"/>
    <lineage>
        <taxon>Bacteria</taxon>
        <taxon>Bacteria division WOR-3</taxon>
    </lineage>
</organism>
<evidence type="ECO:0000256" key="3">
    <source>
        <dbReference type="PROSITE-ProRule" id="PRU00524"/>
    </source>
</evidence>
<evidence type="ECO:0000256" key="1">
    <source>
        <dbReference type="ARBA" id="ARBA00022737"/>
    </source>
</evidence>
<dbReference type="InterPro" id="IPR026017">
    <property type="entry name" value="Lumazine-bd_dom"/>
</dbReference>
<comment type="caution">
    <text evidence="5">The sequence shown here is derived from an EMBL/GenBank/DDBJ whole genome shotgun (WGS) entry which is preliminary data.</text>
</comment>
<dbReference type="EMBL" id="NMUJ01000067">
    <property type="protein sequence ID" value="OYV02627.1"/>
    <property type="molecule type" value="Genomic_DNA"/>
</dbReference>
<dbReference type="PIRSF" id="PIRSF000498">
    <property type="entry name" value="Riboflavin_syn_A"/>
    <property type="match status" value="1"/>
</dbReference>
<dbReference type="Gene3D" id="2.40.30.20">
    <property type="match status" value="2"/>
</dbReference>
<dbReference type="GO" id="GO:0009231">
    <property type="term" value="P:riboflavin biosynthetic process"/>
    <property type="evidence" value="ECO:0007669"/>
    <property type="project" value="TreeGrafter"/>
</dbReference>
<feature type="domain" description="Lumazine-binding" evidence="4">
    <location>
        <begin position="94"/>
        <end position="190"/>
    </location>
</feature>
<name>A0A257LSI5_UNCW3</name>
<accession>A0A257LSI5</accession>
<dbReference type="EC" id="2.5.1.9" evidence="2"/>
<dbReference type="NCBIfam" id="NF006767">
    <property type="entry name" value="PRK09289.1"/>
    <property type="match status" value="1"/>
</dbReference>
<dbReference type="SUPFAM" id="SSF63380">
    <property type="entry name" value="Riboflavin synthase domain-like"/>
    <property type="match status" value="2"/>
</dbReference>
<keyword evidence="1" id="KW-0677">Repeat</keyword>
<dbReference type="AlphaFoldDB" id="A0A257LSI5"/>
<reference evidence="6" key="1">
    <citation type="submission" date="2017-07" db="EMBL/GenBank/DDBJ databases">
        <title>Novel pathways for hydrocarbon cycling and metabolic interdependencies in hydrothermal sediment communities.</title>
        <authorList>
            <person name="Dombrowski N."/>
            <person name="Seitz K."/>
            <person name="Teske A."/>
            <person name="Baker B."/>
        </authorList>
    </citation>
    <scope>NUCLEOTIDE SEQUENCE [LARGE SCALE GENOMIC DNA]</scope>
</reference>
<dbReference type="InterPro" id="IPR001783">
    <property type="entry name" value="Lumazine-bd"/>
</dbReference>
<proteinExistence type="predicted"/>
<dbReference type="NCBIfam" id="NF009566">
    <property type="entry name" value="PRK13020.1"/>
    <property type="match status" value="1"/>
</dbReference>
<dbReference type="GO" id="GO:0004746">
    <property type="term" value="F:riboflavin synthase activity"/>
    <property type="evidence" value="ECO:0007669"/>
    <property type="project" value="UniProtKB-UniRule"/>
</dbReference>
<evidence type="ECO:0000259" key="4">
    <source>
        <dbReference type="PROSITE" id="PS51177"/>
    </source>
</evidence>
<dbReference type="PANTHER" id="PTHR21098:SF0">
    <property type="entry name" value="RIBOFLAVIN SYNTHASE"/>
    <property type="match status" value="1"/>
</dbReference>
<evidence type="ECO:0000313" key="6">
    <source>
        <dbReference type="Proteomes" id="UP000216312"/>
    </source>
</evidence>
<feature type="domain" description="Lumazine-binding" evidence="4">
    <location>
        <begin position="1"/>
        <end position="93"/>
    </location>
</feature>
<dbReference type="PROSITE" id="PS51177">
    <property type="entry name" value="LUMAZINE_BIND"/>
    <property type="match status" value="2"/>
</dbReference>
<dbReference type="InterPro" id="IPR023366">
    <property type="entry name" value="ATP_synth_asu-like_sf"/>
</dbReference>
<evidence type="ECO:0000313" key="5">
    <source>
        <dbReference type="EMBL" id="OYV02627.1"/>
    </source>
</evidence>
<dbReference type="InterPro" id="IPR017938">
    <property type="entry name" value="Riboflavin_synthase-like_b-brl"/>
</dbReference>
<feature type="repeat" description="Lumazine-binding" evidence="3">
    <location>
        <begin position="1"/>
        <end position="93"/>
    </location>
</feature>
<dbReference type="CDD" id="cd00402">
    <property type="entry name" value="Riboflavin_synthase_like"/>
    <property type="match status" value="1"/>
</dbReference>
<dbReference type="NCBIfam" id="TIGR00187">
    <property type="entry name" value="ribE"/>
    <property type="match status" value="1"/>
</dbReference>
<dbReference type="Pfam" id="PF00677">
    <property type="entry name" value="Lum_binding"/>
    <property type="match status" value="2"/>
</dbReference>
<sequence>MFTGIIREMGRVVEKKYNGGNVVLGIKTTDELDVADSVAINGVCLTVVDKRADRVYVEVMSATLRCTNLGELRVGDEVNIEPALRLSDRVSGHLVSGHVDGVGRIMYLRRRYGYYEMKVKIDASLMQYMVPRGSIAMDGISLTIAGVKQDGVIVNITPYTLENTNLKHRRVGDKVNIEVDVLAKLVKPDVKRIQV</sequence>
<feature type="repeat" description="Lumazine-binding" evidence="3">
    <location>
        <begin position="94"/>
        <end position="190"/>
    </location>
</feature>